<keyword evidence="4" id="KW-0597">Phosphoprotein</keyword>
<dbReference type="PRINTS" id="PR00032">
    <property type="entry name" value="HTHARAC"/>
</dbReference>
<dbReference type="InterPro" id="IPR018060">
    <property type="entry name" value="HTH_AraC"/>
</dbReference>
<evidence type="ECO:0000259" key="5">
    <source>
        <dbReference type="PROSITE" id="PS01124"/>
    </source>
</evidence>
<evidence type="ECO:0000313" key="8">
    <source>
        <dbReference type="Proteomes" id="UP000460549"/>
    </source>
</evidence>
<accession>A0A7X2TRR5</accession>
<comment type="caution">
    <text evidence="7">The sequence shown here is derived from an EMBL/GenBank/DDBJ whole genome shotgun (WGS) entry which is preliminary data.</text>
</comment>
<sequence>MFRILVADDEKAERELLSNYLKEAFGATIDLRVVENGRQAVTMATITESDILLLDIEMPGLSGLEAAKQIIAQREDVKIIFITAFPLFSYAQEALKLGALDYILKPVNRDNLIATVKRTMELIEAQKQLSQVASQINKIKDDNDENENVLIQKVRRYLELNYMKLDISLDSISEMIHLNSTYFSALFKKEAGVNFLDYLTDLRINAAKEYLRDPLKSSSEIASLVGYDSGGYFTRAFKKRTGMTPTEYRKSIKRNSL</sequence>
<dbReference type="Gene3D" id="3.40.50.2300">
    <property type="match status" value="1"/>
</dbReference>
<dbReference type="GO" id="GO:0003700">
    <property type="term" value="F:DNA-binding transcription factor activity"/>
    <property type="evidence" value="ECO:0007669"/>
    <property type="project" value="InterPro"/>
</dbReference>
<dbReference type="InterPro" id="IPR011006">
    <property type="entry name" value="CheY-like_superfamily"/>
</dbReference>
<name>A0A7X2TRR5_9SPIO</name>
<evidence type="ECO:0000259" key="6">
    <source>
        <dbReference type="PROSITE" id="PS50110"/>
    </source>
</evidence>
<dbReference type="PROSITE" id="PS50110">
    <property type="entry name" value="RESPONSE_REGULATORY"/>
    <property type="match status" value="1"/>
</dbReference>
<dbReference type="PROSITE" id="PS01124">
    <property type="entry name" value="HTH_ARAC_FAMILY_2"/>
    <property type="match status" value="1"/>
</dbReference>
<dbReference type="Gene3D" id="1.10.10.60">
    <property type="entry name" value="Homeodomain-like"/>
    <property type="match status" value="2"/>
</dbReference>
<dbReference type="SUPFAM" id="SSF46689">
    <property type="entry name" value="Homeodomain-like"/>
    <property type="match status" value="1"/>
</dbReference>
<gene>
    <name evidence="7" type="ORF">FYJ80_06320</name>
</gene>
<evidence type="ECO:0000256" key="4">
    <source>
        <dbReference type="PROSITE-ProRule" id="PRU00169"/>
    </source>
</evidence>
<dbReference type="InterPro" id="IPR009057">
    <property type="entry name" value="Homeodomain-like_sf"/>
</dbReference>
<dbReference type="Proteomes" id="UP000460549">
    <property type="component" value="Unassembled WGS sequence"/>
</dbReference>
<dbReference type="SMART" id="SM00342">
    <property type="entry name" value="HTH_ARAC"/>
    <property type="match status" value="1"/>
</dbReference>
<keyword evidence="8" id="KW-1185">Reference proteome</keyword>
<evidence type="ECO:0000313" key="7">
    <source>
        <dbReference type="EMBL" id="MSU06395.1"/>
    </source>
</evidence>
<dbReference type="Pfam" id="PF00072">
    <property type="entry name" value="Response_reg"/>
    <property type="match status" value="1"/>
</dbReference>
<dbReference type="CDD" id="cd17536">
    <property type="entry name" value="REC_YesN-like"/>
    <property type="match status" value="1"/>
</dbReference>
<dbReference type="PANTHER" id="PTHR43280:SF28">
    <property type="entry name" value="HTH-TYPE TRANSCRIPTIONAL ACTIVATOR RHAS"/>
    <property type="match status" value="1"/>
</dbReference>
<reference evidence="7 8" key="1">
    <citation type="submission" date="2019-08" db="EMBL/GenBank/DDBJ databases">
        <title>In-depth cultivation of the pig gut microbiome towards novel bacterial diversity and tailored functional studies.</title>
        <authorList>
            <person name="Wylensek D."/>
            <person name="Hitch T.C.A."/>
            <person name="Clavel T."/>
        </authorList>
    </citation>
    <scope>NUCLEOTIDE SEQUENCE [LARGE SCALE GENOMIC DNA]</scope>
    <source>
        <strain evidence="7 8">NM-380-WT-3C1</strain>
    </source>
</reference>
<dbReference type="GO" id="GO:0000160">
    <property type="term" value="P:phosphorelay signal transduction system"/>
    <property type="evidence" value="ECO:0007669"/>
    <property type="project" value="InterPro"/>
</dbReference>
<evidence type="ECO:0000256" key="1">
    <source>
        <dbReference type="ARBA" id="ARBA00023015"/>
    </source>
</evidence>
<dbReference type="AlphaFoldDB" id="A0A7X2TRR5"/>
<dbReference type="InterPro" id="IPR020449">
    <property type="entry name" value="Tscrpt_reg_AraC-type_HTH"/>
</dbReference>
<dbReference type="EMBL" id="VUNN01000010">
    <property type="protein sequence ID" value="MSU06395.1"/>
    <property type="molecule type" value="Genomic_DNA"/>
</dbReference>
<dbReference type="GO" id="GO:0043565">
    <property type="term" value="F:sequence-specific DNA binding"/>
    <property type="evidence" value="ECO:0007669"/>
    <property type="project" value="InterPro"/>
</dbReference>
<protein>
    <submittedName>
        <fullName evidence="7">Response regulator</fullName>
    </submittedName>
</protein>
<dbReference type="PANTHER" id="PTHR43280">
    <property type="entry name" value="ARAC-FAMILY TRANSCRIPTIONAL REGULATOR"/>
    <property type="match status" value="1"/>
</dbReference>
<feature type="domain" description="Response regulatory" evidence="6">
    <location>
        <begin position="3"/>
        <end position="120"/>
    </location>
</feature>
<dbReference type="SMART" id="SM00448">
    <property type="entry name" value="REC"/>
    <property type="match status" value="1"/>
</dbReference>
<organism evidence="7 8">
    <name type="scientific">Bullifex porci</name>
    <dbReference type="NCBI Taxonomy" id="2606638"/>
    <lineage>
        <taxon>Bacteria</taxon>
        <taxon>Pseudomonadati</taxon>
        <taxon>Spirochaetota</taxon>
        <taxon>Spirochaetia</taxon>
        <taxon>Spirochaetales</taxon>
        <taxon>Spirochaetaceae</taxon>
        <taxon>Bullifex</taxon>
    </lineage>
</organism>
<keyword evidence="3" id="KW-0804">Transcription</keyword>
<keyword evidence="2" id="KW-0238">DNA-binding</keyword>
<proteinExistence type="predicted"/>
<dbReference type="SUPFAM" id="SSF52172">
    <property type="entry name" value="CheY-like"/>
    <property type="match status" value="1"/>
</dbReference>
<feature type="domain" description="HTH araC/xylS-type" evidence="5">
    <location>
        <begin position="152"/>
        <end position="251"/>
    </location>
</feature>
<dbReference type="Pfam" id="PF12833">
    <property type="entry name" value="HTH_18"/>
    <property type="match status" value="1"/>
</dbReference>
<keyword evidence="1" id="KW-0805">Transcription regulation</keyword>
<dbReference type="RefSeq" id="WP_154425367.1">
    <property type="nucleotide sequence ID" value="NZ_JAQYPZ010000088.1"/>
</dbReference>
<evidence type="ECO:0000256" key="2">
    <source>
        <dbReference type="ARBA" id="ARBA00023125"/>
    </source>
</evidence>
<feature type="modified residue" description="4-aspartylphosphate" evidence="4">
    <location>
        <position position="55"/>
    </location>
</feature>
<evidence type="ECO:0000256" key="3">
    <source>
        <dbReference type="ARBA" id="ARBA00023163"/>
    </source>
</evidence>
<dbReference type="InterPro" id="IPR001789">
    <property type="entry name" value="Sig_transdc_resp-reg_receiver"/>
</dbReference>